<comment type="caution">
    <text evidence="1">The sequence shown here is derived from an EMBL/GenBank/DDBJ whole genome shotgun (WGS) entry which is preliminary data.</text>
</comment>
<gene>
    <name evidence="1" type="ORF">ACJIZ3_004767</name>
</gene>
<reference evidence="1 2" key="1">
    <citation type="submission" date="2024-12" db="EMBL/GenBank/DDBJ databases">
        <title>The unique morphological basis and parallel evolutionary history of personate flowers in Penstemon.</title>
        <authorList>
            <person name="Depatie T.H."/>
            <person name="Wessinger C.A."/>
        </authorList>
    </citation>
    <scope>NUCLEOTIDE SEQUENCE [LARGE SCALE GENOMIC DNA]</scope>
    <source>
        <strain evidence="1">WTNN_2</strain>
        <tissue evidence="1">Leaf</tissue>
    </source>
</reference>
<dbReference type="AlphaFoldDB" id="A0ABD3S329"/>
<organism evidence="1 2">
    <name type="scientific">Penstemon smallii</name>
    <dbReference type="NCBI Taxonomy" id="265156"/>
    <lineage>
        <taxon>Eukaryota</taxon>
        <taxon>Viridiplantae</taxon>
        <taxon>Streptophyta</taxon>
        <taxon>Embryophyta</taxon>
        <taxon>Tracheophyta</taxon>
        <taxon>Spermatophyta</taxon>
        <taxon>Magnoliopsida</taxon>
        <taxon>eudicotyledons</taxon>
        <taxon>Gunneridae</taxon>
        <taxon>Pentapetalae</taxon>
        <taxon>asterids</taxon>
        <taxon>lamiids</taxon>
        <taxon>Lamiales</taxon>
        <taxon>Plantaginaceae</taxon>
        <taxon>Cheloneae</taxon>
        <taxon>Penstemon</taxon>
    </lineage>
</organism>
<dbReference type="EMBL" id="JBJXBP010000007">
    <property type="protein sequence ID" value="KAL3818862.1"/>
    <property type="molecule type" value="Genomic_DNA"/>
</dbReference>
<accession>A0ABD3S329</accession>
<evidence type="ECO:0000313" key="2">
    <source>
        <dbReference type="Proteomes" id="UP001634393"/>
    </source>
</evidence>
<sequence>MAEIAKYLKKKVLRLVNSVKSYGSSNTAAKDQNDGEPNLKGEVFIQTRAVTVRAKGPTAPGKPRAPPGQTA</sequence>
<protein>
    <submittedName>
        <fullName evidence="1">Uncharacterized protein</fullName>
    </submittedName>
</protein>
<dbReference type="Proteomes" id="UP001634393">
    <property type="component" value="Unassembled WGS sequence"/>
</dbReference>
<keyword evidence="2" id="KW-1185">Reference proteome</keyword>
<name>A0ABD3S329_9LAMI</name>
<evidence type="ECO:0000313" key="1">
    <source>
        <dbReference type="EMBL" id="KAL3818862.1"/>
    </source>
</evidence>
<proteinExistence type="predicted"/>